<dbReference type="SUPFAM" id="SSF54821">
    <property type="entry name" value="Ribosomal protein S3 C-terminal domain"/>
    <property type="match status" value="1"/>
</dbReference>
<keyword evidence="5" id="KW-1185">Reference proteome</keyword>
<evidence type="ECO:0000256" key="2">
    <source>
        <dbReference type="ARBA" id="ARBA00022980"/>
    </source>
</evidence>
<evidence type="ECO:0000313" key="5">
    <source>
        <dbReference type="Proteomes" id="UP000274922"/>
    </source>
</evidence>
<dbReference type="Gene3D" id="3.30.1140.32">
    <property type="entry name" value="Ribosomal protein S3, C-terminal domain"/>
    <property type="match status" value="1"/>
</dbReference>
<keyword evidence="3" id="KW-0687">Ribonucleoprotein</keyword>
<dbReference type="GO" id="GO:0005840">
    <property type="term" value="C:ribosome"/>
    <property type="evidence" value="ECO:0007669"/>
    <property type="project" value="UniProtKB-KW"/>
</dbReference>
<evidence type="ECO:0008006" key="6">
    <source>
        <dbReference type="Google" id="ProtNLM"/>
    </source>
</evidence>
<name>A0A4P9XB52_9FUNG</name>
<evidence type="ECO:0000256" key="1">
    <source>
        <dbReference type="ARBA" id="ARBA00010761"/>
    </source>
</evidence>
<dbReference type="Proteomes" id="UP000274922">
    <property type="component" value="Unassembled WGS sequence"/>
</dbReference>
<dbReference type="EMBL" id="ML014139">
    <property type="protein sequence ID" value="RKP02596.1"/>
    <property type="molecule type" value="Genomic_DNA"/>
</dbReference>
<accession>A0A4P9XB52</accession>
<reference evidence="5" key="1">
    <citation type="journal article" date="2018" name="Nat. Microbiol.">
        <title>Leveraging single-cell genomics to expand the fungal tree of life.</title>
        <authorList>
            <person name="Ahrendt S.R."/>
            <person name="Quandt C.A."/>
            <person name="Ciobanu D."/>
            <person name="Clum A."/>
            <person name="Salamov A."/>
            <person name="Andreopoulos B."/>
            <person name="Cheng J.F."/>
            <person name="Woyke T."/>
            <person name="Pelin A."/>
            <person name="Henrissat B."/>
            <person name="Reynolds N.K."/>
            <person name="Benny G.L."/>
            <person name="Smith M.E."/>
            <person name="James T.Y."/>
            <person name="Grigoriev I.V."/>
        </authorList>
    </citation>
    <scope>NUCLEOTIDE SEQUENCE [LARGE SCALE GENOMIC DNA]</scope>
    <source>
        <strain evidence="5">ATCC 52028</strain>
    </source>
</reference>
<protein>
    <recommendedName>
        <fullName evidence="6">Ribosomal protein S3</fullName>
    </recommendedName>
</protein>
<dbReference type="AlphaFoldDB" id="A0A4P9XB52"/>
<organism evidence="4 5">
    <name type="scientific">Caulochytrium protostelioides</name>
    <dbReference type="NCBI Taxonomy" id="1555241"/>
    <lineage>
        <taxon>Eukaryota</taxon>
        <taxon>Fungi</taxon>
        <taxon>Fungi incertae sedis</taxon>
        <taxon>Chytridiomycota</taxon>
        <taxon>Chytridiomycota incertae sedis</taxon>
        <taxon>Chytridiomycetes</taxon>
        <taxon>Caulochytriales</taxon>
        <taxon>Caulochytriaceae</taxon>
        <taxon>Caulochytrium</taxon>
    </lineage>
</organism>
<dbReference type="OrthoDB" id="2149573at2759"/>
<gene>
    <name evidence="4" type="ORF">CXG81DRAFT_24738</name>
</gene>
<sequence length="184" mass="20334">MSGQANFLKLTREFARMSVRAPQGKYPVGYNTHLLRAHPFDATAVPASSVLKADPSAFQKHAVVAQQSRKFDRLNRAPRRNPDILPADWTPAAEEVSDLPLPLAIRRQVIAPSPSLATPHYRGKITGIRLEVNGKRGTRASKQIFHVGALNINDRMNSAVEFAKDTFILRAGISGVRIWLGYAK</sequence>
<dbReference type="GO" id="GO:1990904">
    <property type="term" value="C:ribonucleoprotein complex"/>
    <property type="evidence" value="ECO:0007669"/>
    <property type="project" value="UniProtKB-KW"/>
</dbReference>
<keyword evidence="2" id="KW-0689">Ribosomal protein</keyword>
<proteinExistence type="inferred from homology"/>
<comment type="similarity">
    <text evidence="1">Belongs to the universal ribosomal protein uS3 family.</text>
</comment>
<evidence type="ECO:0000313" key="4">
    <source>
        <dbReference type="EMBL" id="RKP02596.1"/>
    </source>
</evidence>
<evidence type="ECO:0000256" key="3">
    <source>
        <dbReference type="ARBA" id="ARBA00023274"/>
    </source>
</evidence>
<dbReference type="InterPro" id="IPR036419">
    <property type="entry name" value="Ribosomal_S3_C_sf"/>
</dbReference>